<dbReference type="OrthoDB" id="58570at2759"/>
<dbReference type="EMBL" id="CAJNDS010002797">
    <property type="protein sequence ID" value="CAE7600832.1"/>
    <property type="molecule type" value="Genomic_DNA"/>
</dbReference>
<dbReference type="AlphaFoldDB" id="A0A812UZL8"/>
<dbReference type="Proteomes" id="UP000604046">
    <property type="component" value="Unassembled WGS sequence"/>
</dbReference>
<gene>
    <name evidence="1" type="ORF">SNAT2548_LOCUS34173</name>
</gene>
<evidence type="ECO:0000313" key="1">
    <source>
        <dbReference type="EMBL" id="CAE7600832.1"/>
    </source>
</evidence>
<comment type="caution">
    <text evidence="1">The sequence shown here is derived from an EMBL/GenBank/DDBJ whole genome shotgun (WGS) entry which is preliminary data.</text>
</comment>
<reference evidence="1" key="1">
    <citation type="submission" date="2021-02" db="EMBL/GenBank/DDBJ databases">
        <authorList>
            <person name="Dougan E. K."/>
            <person name="Rhodes N."/>
            <person name="Thang M."/>
            <person name="Chan C."/>
        </authorList>
    </citation>
    <scope>NUCLEOTIDE SEQUENCE</scope>
</reference>
<organism evidence="1 2">
    <name type="scientific">Symbiodinium natans</name>
    <dbReference type="NCBI Taxonomy" id="878477"/>
    <lineage>
        <taxon>Eukaryota</taxon>
        <taxon>Sar</taxon>
        <taxon>Alveolata</taxon>
        <taxon>Dinophyceae</taxon>
        <taxon>Suessiales</taxon>
        <taxon>Symbiodiniaceae</taxon>
        <taxon>Symbiodinium</taxon>
    </lineage>
</organism>
<sequence length="159" mass="17410">MRDWRSVVMYSYPGAFVETAAELTRMYQEQGCDVMITGHSLGGYLAEVVATSVGLPGAGFCSPGPGFHNGPGTGFGFVTVNHEADSIGNHNHAFHVKPPVYILDGGLLMFPWTAHSMAEMAKHMSKREDWTNLNAVAKCSAERPRIPVRVFEGPRSRRD</sequence>
<accession>A0A812UZL8</accession>
<keyword evidence="2" id="KW-1185">Reference proteome</keyword>
<evidence type="ECO:0000313" key="2">
    <source>
        <dbReference type="Proteomes" id="UP000604046"/>
    </source>
</evidence>
<dbReference type="SUPFAM" id="SSF53474">
    <property type="entry name" value="alpha/beta-Hydrolases"/>
    <property type="match status" value="1"/>
</dbReference>
<dbReference type="InterPro" id="IPR029058">
    <property type="entry name" value="AB_hydrolase_fold"/>
</dbReference>
<evidence type="ECO:0008006" key="3">
    <source>
        <dbReference type="Google" id="ProtNLM"/>
    </source>
</evidence>
<protein>
    <recommendedName>
        <fullName evidence="3">Fungal lipase-like domain-containing protein</fullName>
    </recommendedName>
</protein>
<proteinExistence type="predicted"/>
<name>A0A812UZL8_9DINO</name>